<accession>A0A2N6CYG3</accession>
<comment type="caution">
    <text evidence="2">The sequence shown here is derived from an EMBL/GenBank/DDBJ whole genome shotgun (WGS) entry which is preliminary data.</text>
</comment>
<dbReference type="InterPro" id="IPR019734">
    <property type="entry name" value="TPR_rpt"/>
</dbReference>
<evidence type="ECO:0000256" key="1">
    <source>
        <dbReference type="PROSITE-ProRule" id="PRU00339"/>
    </source>
</evidence>
<name>A0A2N6CYG3_9GAMM</name>
<evidence type="ECO:0000313" key="3">
    <source>
        <dbReference type="Proteomes" id="UP000235015"/>
    </source>
</evidence>
<dbReference type="RefSeq" id="WP_273438283.1">
    <property type="nucleotide sequence ID" value="NZ_CAXXYC010000003.1"/>
</dbReference>
<dbReference type="EMBL" id="PKUN01000005">
    <property type="protein sequence ID" value="PLX62362.1"/>
    <property type="molecule type" value="Genomic_DNA"/>
</dbReference>
<proteinExistence type="predicted"/>
<evidence type="ECO:0000313" key="2">
    <source>
        <dbReference type="EMBL" id="PLX62362.1"/>
    </source>
</evidence>
<gene>
    <name evidence="2" type="ORF">C0630_05780</name>
</gene>
<dbReference type="SUPFAM" id="SSF48452">
    <property type="entry name" value="TPR-like"/>
    <property type="match status" value="1"/>
</dbReference>
<feature type="repeat" description="TPR" evidence="1">
    <location>
        <begin position="544"/>
        <end position="577"/>
    </location>
</feature>
<keyword evidence="1" id="KW-0802">TPR repeat</keyword>
<dbReference type="Proteomes" id="UP000235015">
    <property type="component" value="Unassembled WGS sequence"/>
</dbReference>
<dbReference type="STRING" id="1111735.GCA_000428045_02309"/>
<organism evidence="2 3">
    <name type="scientific">Sedimenticola selenatireducens</name>
    <dbReference type="NCBI Taxonomy" id="191960"/>
    <lineage>
        <taxon>Bacteria</taxon>
        <taxon>Pseudomonadati</taxon>
        <taxon>Pseudomonadota</taxon>
        <taxon>Gammaproteobacteria</taxon>
        <taxon>Chromatiales</taxon>
        <taxon>Sedimenticolaceae</taxon>
        <taxon>Sedimenticola</taxon>
    </lineage>
</organism>
<reference evidence="2 3" key="1">
    <citation type="submission" date="2017-11" db="EMBL/GenBank/DDBJ databases">
        <title>Genome-resolved metagenomics identifies genetic mobility, metabolic interactions, and unexpected diversity in perchlorate-reducing communities.</title>
        <authorList>
            <person name="Barnum T.P."/>
            <person name="Figueroa I.A."/>
            <person name="Carlstrom C.I."/>
            <person name="Lucas L.N."/>
            <person name="Engelbrektson A.L."/>
            <person name="Coates J.D."/>
        </authorList>
    </citation>
    <scope>NUCLEOTIDE SEQUENCE [LARGE SCALE GENOMIC DNA]</scope>
    <source>
        <strain evidence="2">BM301</strain>
    </source>
</reference>
<protein>
    <submittedName>
        <fullName evidence="2">Uncharacterized protein</fullName>
    </submittedName>
</protein>
<dbReference type="InterPro" id="IPR011990">
    <property type="entry name" value="TPR-like_helical_dom_sf"/>
</dbReference>
<dbReference type="PROSITE" id="PS50005">
    <property type="entry name" value="TPR"/>
    <property type="match status" value="1"/>
</dbReference>
<sequence>MIKEREFEGQWGIRDDEKHQAIAFAISRERRPEGMLKGAEKDGMEVKALGPASFGSLSGEKHQISGQMKGADLFVSVAILDGLLPDGDKITFSTSLIDMSLDKWQPVIEQVMASVAPTPELVALLQGYSRHELFDGLISLEVRNNWEKTDYSDNVSWEPPLVSIYGGRMIRFAHGYHLTGGNGLLSKMKDPIIEKSEMYGIPAWKIVGTGVGVTYTSPMRNKTIPATTVLYLSDICLAKGDRFGYAITASEEQLAEHKVELDKLLASVKLNLPEQAGPCDDLVTYDWNEGLKVGVPRSWRKNQDSKFQLSWYDRVLTTGADIKAYINHNTTDVHPITAYDHPAETLEQLTIDGYPATHYRKKHTDSKKVESIHDYYIIDSRMRFKAASQQNKPSFFIVHFTTSPAAAAEPDTATHNRVLDSIVFGPEWASETPVARVERPVAVIHSTEGQPVQPTAVAVDEAAAQSERVEAPPAADDVAPADAGEEAIEPVQEEQEVIEPLQAERETEPTVNKHQAVDTVDAPVSAAPDNTMAVDTARQRYDQARDLRTEGAALQQQGKLTEAVEKYRRSLSLYPDDQLEAHVRLIEQMLSNGRK</sequence>
<dbReference type="AlphaFoldDB" id="A0A2N6CYG3"/>